<dbReference type="GO" id="GO:0005886">
    <property type="term" value="C:plasma membrane"/>
    <property type="evidence" value="ECO:0007669"/>
    <property type="project" value="UniProtKB-SubCell"/>
</dbReference>
<comment type="function">
    <text evidence="14">Acts on phosphatidylinositol (PtdIns) in the first committed step in the production of the second messenger inositol-1,4,5,-trisphosphate.</text>
</comment>
<dbReference type="Proteomes" id="UP001634394">
    <property type="component" value="Unassembled WGS sequence"/>
</dbReference>
<keyword evidence="12" id="KW-0443">Lipid metabolism</keyword>
<dbReference type="FunFam" id="1.25.40.70:FF:000002">
    <property type="entry name" value="Phosphatidylinositol 4-kinase, catalytic, alpha"/>
    <property type="match status" value="1"/>
</dbReference>
<dbReference type="Gene3D" id="1.25.40.70">
    <property type="entry name" value="Phosphatidylinositol 3-kinase, accessory domain (PIK)"/>
    <property type="match status" value="1"/>
</dbReference>
<accession>A0ABD3V456</accession>
<dbReference type="Pfam" id="PF00454">
    <property type="entry name" value="PI3_PI4_kinase"/>
    <property type="match status" value="1"/>
</dbReference>
<dbReference type="PROSITE" id="PS51545">
    <property type="entry name" value="PIK_HELICAL"/>
    <property type="match status" value="1"/>
</dbReference>
<dbReference type="Gene3D" id="3.30.1010.10">
    <property type="entry name" value="Phosphatidylinositol 3-kinase Catalytic Subunit, Chain A, domain 4"/>
    <property type="match status" value="1"/>
</dbReference>
<dbReference type="SMART" id="SM00146">
    <property type="entry name" value="PI3Kc"/>
    <property type="match status" value="1"/>
</dbReference>
<dbReference type="PROSITE" id="PS00916">
    <property type="entry name" value="PI3_4_KINASE_2"/>
    <property type="match status" value="1"/>
</dbReference>
<dbReference type="Pfam" id="PF00613">
    <property type="entry name" value="PI3Ka"/>
    <property type="match status" value="1"/>
</dbReference>
<dbReference type="InterPro" id="IPR001263">
    <property type="entry name" value="PI3K_accessory_dom"/>
</dbReference>
<dbReference type="GO" id="GO:0006629">
    <property type="term" value="P:lipid metabolic process"/>
    <property type="evidence" value="ECO:0007669"/>
    <property type="project" value="UniProtKB-KW"/>
</dbReference>
<dbReference type="EC" id="2.7.1.67" evidence="4"/>
<evidence type="ECO:0000256" key="11">
    <source>
        <dbReference type="ARBA" id="ARBA00022840"/>
    </source>
</evidence>
<evidence type="ECO:0000256" key="13">
    <source>
        <dbReference type="ARBA" id="ARBA00023136"/>
    </source>
</evidence>
<evidence type="ECO:0000256" key="15">
    <source>
        <dbReference type="ARBA" id="ARBA00062776"/>
    </source>
</evidence>
<dbReference type="SUPFAM" id="SSF56112">
    <property type="entry name" value="Protein kinase-like (PK-like)"/>
    <property type="match status" value="1"/>
</dbReference>
<evidence type="ECO:0000256" key="8">
    <source>
        <dbReference type="ARBA" id="ARBA00022679"/>
    </source>
</evidence>
<feature type="domain" description="PI3K/PI4K catalytic" evidence="17">
    <location>
        <begin position="1783"/>
        <end position="2058"/>
    </location>
</feature>
<keyword evidence="20" id="KW-1185">Reference proteome</keyword>
<evidence type="ECO:0000259" key="18">
    <source>
        <dbReference type="PROSITE" id="PS51545"/>
    </source>
</evidence>
<dbReference type="EMBL" id="JBJQND010000013">
    <property type="protein sequence ID" value="KAL3856200.1"/>
    <property type="molecule type" value="Genomic_DNA"/>
</dbReference>
<evidence type="ECO:0000259" key="17">
    <source>
        <dbReference type="PROSITE" id="PS50290"/>
    </source>
</evidence>
<dbReference type="FunFam" id="1.10.1070.11:FF:000005">
    <property type="entry name" value="Phosphatidylinositol 4-kinase, catalytic, alpha"/>
    <property type="match status" value="1"/>
</dbReference>
<dbReference type="InterPro" id="IPR036940">
    <property type="entry name" value="PI3/4_kinase_cat_sf"/>
</dbReference>
<dbReference type="InterPro" id="IPR045495">
    <property type="entry name" value="PI4K_N"/>
</dbReference>
<gene>
    <name evidence="19" type="ORF">ACJMK2_010977</name>
</gene>
<dbReference type="FunFam" id="3.30.1010.10:FF:000009">
    <property type="entry name" value="Phosphatidylinositol 4-kinase, catalytic, alpha"/>
    <property type="match status" value="1"/>
</dbReference>
<dbReference type="InterPro" id="IPR016024">
    <property type="entry name" value="ARM-type_fold"/>
</dbReference>
<name>A0ABD3V456_SINWO</name>
<evidence type="ECO:0000313" key="19">
    <source>
        <dbReference type="EMBL" id="KAL3856200.1"/>
    </source>
</evidence>
<keyword evidence="7" id="KW-0597">Phosphoprotein</keyword>
<evidence type="ECO:0000256" key="12">
    <source>
        <dbReference type="ARBA" id="ARBA00023098"/>
    </source>
</evidence>
<keyword evidence="11" id="KW-0067">ATP-binding</keyword>
<dbReference type="InterPro" id="IPR042236">
    <property type="entry name" value="PI3K_accessory_sf"/>
</dbReference>
<keyword evidence="13" id="KW-0472">Membrane</keyword>
<feature type="domain" description="PIK helical" evidence="18">
    <location>
        <begin position="1515"/>
        <end position="1693"/>
    </location>
</feature>
<evidence type="ECO:0000256" key="5">
    <source>
        <dbReference type="ARBA" id="ARBA00022475"/>
    </source>
</evidence>
<evidence type="ECO:0000256" key="3">
    <source>
        <dbReference type="ARBA" id="ARBA00006209"/>
    </source>
</evidence>
<comment type="subunit">
    <text evidence="15">Component of a phosphatidylinositol 4-kinase (PI4K) complex, composed of PI4KA, EFR3 (EFR3A or EFR3B), TTC7 (TTC7A or TTC7B) and HYCC (HYCC1 or HYCC2). Interacts with TMEM150A; regulating recruitment to the plasma membrane. Interacts with TTC7A.</text>
</comment>
<keyword evidence="8" id="KW-0808">Transferase</keyword>
<dbReference type="InterPro" id="IPR000403">
    <property type="entry name" value="PI3/4_kinase_cat_dom"/>
</dbReference>
<comment type="caution">
    <text evidence="19">The sequence shown here is derived from an EMBL/GenBank/DDBJ whole genome shotgun (WGS) entry which is preliminary data.</text>
</comment>
<evidence type="ECO:0000256" key="16">
    <source>
        <dbReference type="ARBA" id="ARBA00067500"/>
    </source>
</evidence>
<dbReference type="InterPro" id="IPR018936">
    <property type="entry name" value="PI3/4_kinase_CS"/>
</dbReference>
<dbReference type="CDD" id="cd05167">
    <property type="entry name" value="PI4Kc_III_alpha"/>
    <property type="match status" value="1"/>
</dbReference>
<keyword evidence="10" id="KW-0418">Kinase</keyword>
<evidence type="ECO:0000256" key="10">
    <source>
        <dbReference type="ARBA" id="ARBA00022777"/>
    </source>
</evidence>
<dbReference type="Gene3D" id="1.10.1070.11">
    <property type="entry name" value="Phosphatidylinositol 3-/4-kinase, catalytic domain"/>
    <property type="match status" value="1"/>
</dbReference>
<proteinExistence type="inferred from homology"/>
<dbReference type="SMART" id="SM00145">
    <property type="entry name" value="PI3Ka"/>
    <property type="match status" value="1"/>
</dbReference>
<dbReference type="SUPFAM" id="SSF48371">
    <property type="entry name" value="ARM repeat"/>
    <property type="match status" value="1"/>
</dbReference>
<dbReference type="PROSITE" id="PS50290">
    <property type="entry name" value="PI3_4_KINASE_3"/>
    <property type="match status" value="1"/>
</dbReference>
<dbReference type="PROSITE" id="PS00915">
    <property type="entry name" value="PI3_4_KINASE_1"/>
    <property type="match status" value="1"/>
</dbReference>
<evidence type="ECO:0000256" key="6">
    <source>
        <dbReference type="ARBA" id="ARBA00022490"/>
    </source>
</evidence>
<reference evidence="19 20" key="1">
    <citation type="submission" date="2024-11" db="EMBL/GenBank/DDBJ databases">
        <title>Chromosome-level genome assembly of the freshwater bivalve Anodonta woodiana.</title>
        <authorList>
            <person name="Chen X."/>
        </authorList>
    </citation>
    <scope>NUCLEOTIDE SEQUENCE [LARGE SCALE GENOMIC DNA]</scope>
    <source>
        <strain evidence="19">MN2024</strain>
        <tissue evidence="19">Gills</tissue>
    </source>
</reference>
<comment type="subcellular location">
    <subcellularLocation>
        <location evidence="1">Cell membrane</location>
    </subcellularLocation>
    <subcellularLocation>
        <location evidence="2">Cytoplasm</location>
    </subcellularLocation>
</comment>
<evidence type="ECO:0000256" key="7">
    <source>
        <dbReference type="ARBA" id="ARBA00022553"/>
    </source>
</evidence>
<keyword evidence="9" id="KW-0547">Nucleotide-binding</keyword>
<evidence type="ECO:0000256" key="1">
    <source>
        <dbReference type="ARBA" id="ARBA00004236"/>
    </source>
</evidence>
<keyword evidence="5" id="KW-1003">Cell membrane</keyword>
<evidence type="ECO:0000256" key="9">
    <source>
        <dbReference type="ARBA" id="ARBA00022741"/>
    </source>
</evidence>
<evidence type="ECO:0000256" key="4">
    <source>
        <dbReference type="ARBA" id="ARBA00012169"/>
    </source>
</evidence>
<organism evidence="19 20">
    <name type="scientific">Sinanodonta woodiana</name>
    <name type="common">Chinese pond mussel</name>
    <name type="synonym">Anodonta woodiana</name>
    <dbReference type="NCBI Taxonomy" id="1069815"/>
    <lineage>
        <taxon>Eukaryota</taxon>
        <taxon>Metazoa</taxon>
        <taxon>Spiralia</taxon>
        <taxon>Lophotrochozoa</taxon>
        <taxon>Mollusca</taxon>
        <taxon>Bivalvia</taxon>
        <taxon>Autobranchia</taxon>
        <taxon>Heteroconchia</taxon>
        <taxon>Palaeoheterodonta</taxon>
        <taxon>Unionida</taxon>
        <taxon>Unionoidea</taxon>
        <taxon>Unionidae</taxon>
        <taxon>Unioninae</taxon>
        <taxon>Sinanodonta</taxon>
    </lineage>
</organism>
<protein>
    <recommendedName>
        <fullName evidence="16">Phosphatidylinositol 4-kinase alpha</fullName>
        <ecNumber evidence="4">2.7.1.67</ecNumber>
    </recommendedName>
</protein>
<dbReference type="PANTHER" id="PTHR10048:SF15">
    <property type="entry name" value="PHOSPHATIDYLINOSITOL 4-KINASE ALPHA"/>
    <property type="match status" value="1"/>
</dbReference>
<dbReference type="GO" id="GO:0005737">
    <property type="term" value="C:cytoplasm"/>
    <property type="evidence" value="ECO:0007669"/>
    <property type="project" value="UniProtKB-SubCell"/>
</dbReference>
<keyword evidence="6" id="KW-0963">Cytoplasm</keyword>
<dbReference type="GO" id="GO:0005524">
    <property type="term" value="F:ATP binding"/>
    <property type="evidence" value="ECO:0007669"/>
    <property type="project" value="UniProtKB-KW"/>
</dbReference>
<dbReference type="InterPro" id="IPR015433">
    <property type="entry name" value="PI3/4_kinase"/>
</dbReference>
<comment type="similarity">
    <text evidence="3">Belongs to the PI3/PI4-kinase family. Type III PI4K subfamily.</text>
</comment>
<dbReference type="PANTHER" id="PTHR10048">
    <property type="entry name" value="PHOSPHATIDYLINOSITOL KINASE"/>
    <property type="match status" value="1"/>
</dbReference>
<evidence type="ECO:0000256" key="2">
    <source>
        <dbReference type="ARBA" id="ARBA00004496"/>
    </source>
</evidence>
<dbReference type="InterPro" id="IPR011009">
    <property type="entry name" value="Kinase-like_dom_sf"/>
</dbReference>
<sequence length="2074" mass="234392">MAEDKNLFSKTLFHLARSLGALKPTPWEKVMKLLSLLPAESPQGTLTLDQRGQDAVVAVGMYFLKSDLQYKVQLLPSLLGVLKALPKATWVENPKGMIKHRLPAPECFSFSLNTILSDVAHRDEASRGMIITTQMEVMQVLADMCEGSFQVSNETLCRATVPILLGMARAVGRSSDDQKPIISVLYSLDKEMSLPVMDEAEPFKKSFTTFRSILPRTLSSHVITPDSPSTPSAHHAVEFSEYYRRERSPSPKAATARISLAPSDAKIDPKVHYFNKVGSSFTHTRPWGFEIIPEQDHLKFDASHLQALLAVANRLLKKELLESLDSKLDDVFTTSENGHMVRFAYKTFSEAVTLVIVTLLRDVLEQAKDVPSRFMKEVEVFVKSLYMIGQQELDRRRHSQYHQHSRDSYTSGDKKWDVNPYELIVCSSAACVDLLFWAVRDESEAENLCLKLTEKISMNTEKKLLLSHTPLLIVALESLGKLAVKFPNLASSMVSSLRDFLVSPSPILSKLNKYATSEGNIQITVTDESSRDSEKKPKQSDKLMRALENLRDCAIMNICRAVKAGLQIDADCIQAFLASISNRLYRAEMSDRESTFISTNTILTLGHIAVALKDTPKTVESVLQIFQQRFCSPPSPLDVLIVDQLGCMIMAGCTIIQQEVMSMFIQITILSSSPYGRQEGDEKVKGYRQVSSAVINAFANIAANTQGESEQLELLVRLLELFVQMGLEAKRASDKCSGLLKASSSAGNLGVLIPVIDVLVRRLPVIKDPRPRLLKMFRDFWQYCVVFMFAEETGLWPKEWFEGVCNIATKSPLLISEGHLRSELLHNVALRNDTVSQTELTDLRYSICSWLGNQPNVDPLIHKLSFSQCTYLLSVFRLETLRVTHSNDTKAFYGLFTYLEDNVIFKDKSGMWQCIRAVADKTFEKFLEVTAEKEKTEARERELEGHAQFLLVKFNHIHKRIRRVADKYLTGLVDRFPYLLWSGRVLMTMLDILQLLSKSLEMDPHQKAPEFDVPNTPYKLRVKDIMAEREQTVKDFATRSSQILQEALKWAPSTTRSHLIEYLLKFENASEGLFQHSGLALATESVLNYAGYSKTAAVLGSSTLDRRPTCVTTDSSNFTANLSMRSRFMGEISGMRSICKDETLIEILCNKLDDACKQTDSEVCKEAMFRVCALLIAMKELDKRSLHALCWLPVKHFMGKTMKAAVSCWEWLLAARPESSNEFMCEMAAAWQLTIDMKLGIFREDSSRLDPLAKAEDDVLEPNAPNTTPHQIWSKFLTERVEVAKYSSVNQVSIMMSLLNKSLLINVGRNPGLISRHPAAIGPRIRLMCIGLSLLQGEVPINPTSKSVLRERIYATALDYFAGPVIFPSQRGSELREDIIQLINFFMQMHADKKYLSTSIIPRGVEEATGEDYTNTNQMTLTSADLAQAKKWLITVNSGTATYSKRSTATRKGQDPNNAQIKEYLRKRNLILTLVASTVELFITWHNPLSLEELRIPDEDKLTTWRSNTITEKQWKEYARLAWDISPTLAVFFPSRYRSVDALVKEVTRLVRNNPGAVSHIPEALSFLVTTASVEADAPELAYVLTWTPVSPVNALSYFSRQYPPHPLTAQYAVRALRSYPPEALLLYIPQLVQAVRYDTMGYVVDFIHWAAKTSQLLAHQLLWNMKANTYRDEEATIKDEEIGDQLESLMQDITQSLSGVALNFYQREFDFFGKITNISGEIRIYPKGPERKKACLEALSKIKLQPGCYLPSNPEGIVTEIDYKSGTPMQSAAKAPFLARFRVKHCGIHELENLGKQKVVDETVSQMSSESDIHWQACIFKVGDDVRQDMLALQVIELFKNIFLQTGLELYLVPYRVVATAPGCGVIECVPNSKSRDQIGKQTDINLYQYFIQKYGDEDASHFQTARRNFIISMAAYSVVGFMLQIKDRHNGNIMLDEDGHIIHIDFGFMFESSPGGNLGWEPDIKLTDEMVAIMGGKMEAPPFQWFMQLCVQGYLAVRPYQDAIISLVSLMLDTRLPCFRGQTIKLLRTRFQPQATEREAASYMLGIVQKCYLSWRAKSYDMIQYMQNQIPY</sequence>
<dbReference type="Pfam" id="PF19274">
    <property type="entry name" value="PI4K_N"/>
    <property type="match status" value="3"/>
</dbReference>
<dbReference type="GO" id="GO:0004430">
    <property type="term" value="F:1-phosphatidylinositol 4-kinase activity"/>
    <property type="evidence" value="ECO:0007669"/>
    <property type="project" value="UniProtKB-EC"/>
</dbReference>
<evidence type="ECO:0000313" key="20">
    <source>
        <dbReference type="Proteomes" id="UP001634394"/>
    </source>
</evidence>
<evidence type="ECO:0000256" key="14">
    <source>
        <dbReference type="ARBA" id="ARBA00056014"/>
    </source>
</evidence>